<gene>
    <name evidence="1" type="ORF">A0H81_05185</name>
</gene>
<comment type="caution">
    <text evidence="1">The sequence shown here is derived from an EMBL/GenBank/DDBJ whole genome shotgun (WGS) entry which is preliminary data.</text>
</comment>
<name>A0A1C7MEX4_GRIFR</name>
<organism evidence="1 2">
    <name type="scientific">Grifola frondosa</name>
    <name type="common">Maitake</name>
    <name type="synonym">Polyporus frondosus</name>
    <dbReference type="NCBI Taxonomy" id="5627"/>
    <lineage>
        <taxon>Eukaryota</taxon>
        <taxon>Fungi</taxon>
        <taxon>Dikarya</taxon>
        <taxon>Basidiomycota</taxon>
        <taxon>Agaricomycotina</taxon>
        <taxon>Agaricomycetes</taxon>
        <taxon>Polyporales</taxon>
        <taxon>Grifolaceae</taxon>
        <taxon>Grifola</taxon>
    </lineage>
</organism>
<reference evidence="1 2" key="1">
    <citation type="submission" date="2016-03" db="EMBL/GenBank/DDBJ databases">
        <title>Whole genome sequencing of Grifola frondosa 9006-11.</title>
        <authorList>
            <person name="Min B."/>
            <person name="Park H."/>
            <person name="Kim J.-G."/>
            <person name="Cho H."/>
            <person name="Oh Y.-L."/>
            <person name="Kong W.-S."/>
            <person name="Choi I.-G."/>
        </authorList>
    </citation>
    <scope>NUCLEOTIDE SEQUENCE [LARGE SCALE GENOMIC DNA]</scope>
    <source>
        <strain evidence="1 2">9006-11</strain>
    </source>
</reference>
<keyword evidence="2" id="KW-1185">Reference proteome</keyword>
<dbReference type="AlphaFoldDB" id="A0A1C7MEX4"/>
<proteinExistence type="predicted"/>
<accession>A0A1C7MEX4</accession>
<dbReference type="EMBL" id="LUGG01000005">
    <property type="protein sequence ID" value="OBZ74926.1"/>
    <property type="molecule type" value="Genomic_DNA"/>
</dbReference>
<dbReference type="Proteomes" id="UP000092993">
    <property type="component" value="Unassembled WGS sequence"/>
</dbReference>
<sequence>MEDRRTAHFSATVPFPEVHRRSSGKFGAGASGGERSTVRARVEPCNACSHLTYHTIGRTRGLVYVTTGQLLRNTRAGTPPFRACDIPGHAPFAHLTALPRAAAVRISLLSVDAPDLGRSNTAHGAGLPQYTGSRAL</sequence>
<protein>
    <submittedName>
        <fullName evidence="1">Uncharacterized protein</fullName>
    </submittedName>
</protein>
<evidence type="ECO:0000313" key="1">
    <source>
        <dbReference type="EMBL" id="OBZ74926.1"/>
    </source>
</evidence>
<evidence type="ECO:0000313" key="2">
    <source>
        <dbReference type="Proteomes" id="UP000092993"/>
    </source>
</evidence>